<name>A0AA88RVH6_9ASTE</name>
<keyword evidence="2" id="KW-1185">Reference proteome</keyword>
<reference evidence="1" key="1">
    <citation type="submission" date="2022-12" db="EMBL/GenBank/DDBJ databases">
        <title>Draft genome assemblies for two species of Escallonia (Escalloniales).</title>
        <authorList>
            <person name="Chanderbali A."/>
            <person name="Dervinis C."/>
            <person name="Anghel I."/>
            <person name="Soltis D."/>
            <person name="Soltis P."/>
            <person name="Zapata F."/>
        </authorList>
    </citation>
    <scope>NUCLEOTIDE SEQUENCE</scope>
    <source>
        <strain evidence="1">UCBG92.1500</strain>
        <tissue evidence="1">Leaf</tissue>
    </source>
</reference>
<sequence>MGSRDGKPPWSVFDGVKNIHAAPEVLMAEISSAIGALESARATALLKSPSPSLLKNKSADANLTSHYDARMADEAYKVGMAALAAGKLDEGIHALNIALSKCPPNKTSAVARLQSIISITSQQLQESPDRLWATAFMVIADALQKSPGSFHVCMSCEGHD</sequence>
<evidence type="ECO:0000313" key="1">
    <source>
        <dbReference type="EMBL" id="KAK2992277.1"/>
    </source>
</evidence>
<dbReference type="Proteomes" id="UP001187471">
    <property type="component" value="Unassembled WGS sequence"/>
</dbReference>
<organism evidence="1 2">
    <name type="scientific">Escallonia rubra</name>
    <dbReference type="NCBI Taxonomy" id="112253"/>
    <lineage>
        <taxon>Eukaryota</taxon>
        <taxon>Viridiplantae</taxon>
        <taxon>Streptophyta</taxon>
        <taxon>Embryophyta</taxon>
        <taxon>Tracheophyta</taxon>
        <taxon>Spermatophyta</taxon>
        <taxon>Magnoliopsida</taxon>
        <taxon>eudicotyledons</taxon>
        <taxon>Gunneridae</taxon>
        <taxon>Pentapetalae</taxon>
        <taxon>asterids</taxon>
        <taxon>campanulids</taxon>
        <taxon>Escalloniales</taxon>
        <taxon>Escalloniaceae</taxon>
        <taxon>Escallonia</taxon>
    </lineage>
</organism>
<comment type="caution">
    <text evidence="1">The sequence shown here is derived from an EMBL/GenBank/DDBJ whole genome shotgun (WGS) entry which is preliminary data.</text>
</comment>
<dbReference type="AlphaFoldDB" id="A0AA88RVH6"/>
<evidence type="ECO:0000313" key="2">
    <source>
        <dbReference type="Proteomes" id="UP001187471"/>
    </source>
</evidence>
<protein>
    <submittedName>
        <fullName evidence="1">Uncharacterized protein</fullName>
    </submittedName>
</protein>
<accession>A0AA88RVH6</accession>
<proteinExistence type="predicted"/>
<gene>
    <name evidence="1" type="ORF">RJ640_020270</name>
</gene>
<dbReference type="EMBL" id="JAVXUO010000422">
    <property type="protein sequence ID" value="KAK2992277.1"/>
    <property type="molecule type" value="Genomic_DNA"/>
</dbReference>